<organism evidence="2 3">
    <name type="scientific">Caenorhabditis tropicalis</name>
    <dbReference type="NCBI Taxonomy" id="1561998"/>
    <lineage>
        <taxon>Eukaryota</taxon>
        <taxon>Metazoa</taxon>
        <taxon>Ecdysozoa</taxon>
        <taxon>Nematoda</taxon>
        <taxon>Chromadorea</taxon>
        <taxon>Rhabditida</taxon>
        <taxon>Rhabditina</taxon>
        <taxon>Rhabditomorpha</taxon>
        <taxon>Rhabditoidea</taxon>
        <taxon>Rhabditidae</taxon>
        <taxon>Peloderinae</taxon>
        <taxon>Caenorhabditis</taxon>
    </lineage>
</organism>
<accession>A0A1I7U4P9</accession>
<dbReference type="PANTHER" id="PTHR45580:SF6">
    <property type="entry name" value="CARBOXYLESTERASE TYPE B DOMAIN-CONTAINING PROTEIN"/>
    <property type="match status" value="1"/>
</dbReference>
<keyword evidence="2" id="KW-1185">Reference proteome</keyword>
<dbReference type="Pfam" id="PF00135">
    <property type="entry name" value="COesterase"/>
    <property type="match status" value="1"/>
</dbReference>
<proteinExistence type="predicted"/>
<name>A0A1I7U4P9_9PELO</name>
<dbReference type="WBParaSite" id="Csp11.Scaffold629.g14819.t1">
    <property type="protein sequence ID" value="Csp11.Scaffold629.g14819.t1"/>
    <property type="gene ID" value="Csp11.Scaffold629.g14819"/>
</dbReference>
<protein>
    <submittedName>
        <fullName evidence="3">COesterase domain-containing protein</fullName>
    </submittedName>
</protein>
<evidence type="ECO:0000313" key="3">
    <source>
        <dbReference type="WBParaSite" id="Csp11.Scaffold629.g14819.t1"/>
    </source>
</evidence>
<evidence type="ECO:0000259" key="1">
    <source>
        <dbReference type="Pfam" id="PF00135"/>
    </source>
</evidence>
<dbReference type="SUPFAM" id="SSF53474">
    <property type="entry name" value="alpha/beta-Hydrolases"/>
    <property type="match status" value="1"/>
</dbReference>
<dbReference type="AlphaFoldDB" id="A0A1I7U4P9"/>
<dbReference type="eggNOG" id="KOG1516">
    <property type="taxonomic scope" value="Eukaryota"/>
</dbReference>
<feature type="domain" description="Carboxylesterase type B" evidence="1">
    <location>
        <begin position="22"/>
        <end position="171"/>
    </location>
</feature>
<evidence type="ECO:0000313" key="2">
    <source>
        <dbReference type="Proteomes" id="UP000095282"/>
    </source>
</evidence>
<reference evidence="3" key="1">
    <citation type="submission" date="2016-11" db="UniProtKB">
        <authorList>
            <consortium name="WormBaseParasite"/>
        </authorList>
    </citation>
    <scope>IDENTIFICATION</scope>
</reference>
<sequence>MGGSPRDQGVQASVYEDTYQLPENNPVSEDCLYLNIYTNSFCLQNKNCSVLVVVHGGQMIRGNAAMFHSDVITNNFVGQGRNVIVVTVPYRLGIFGLPNFPGDLEGALDRNLILYDVIEALKWVQLEIMNFGGDPKRTTYFGHSGGGSIGAVLGLLPESEHLYQKMILMSAPRDIEIGSVIDANKPKEGGIGYVVIPNEQCQVVLSSFVVLPRDD</sequence>
<dbReference type="Proteomes" id="UP000095282">
    <property type="component" value="Unplaced"/>
</dbReference>
<dbReference type="Gene3D" id="3.40.50.1820">
    <property type="entry name" value="alpha/beta hydrolase"/>
    <property type="match status" value="1"/>
</dbReference>
<dbReference type="InterPro" id="IPR029058">
    <property type="entry name" value="AB_hydrolase_fold"/>
</dbReference>
<dbReference type="InterPro" id="IPR002018">
    <property type="entry name" value="CarbesteraseB"/>
</dbReference>
<dbReference type="PANTHER" id="PTHR45580">
    <property type="entry name" value="PROTEIN CBG05369"/>
    <property type="match status" value="1"/>
</dbReference>
<dbReference type="STRING" id="1561998.A0A1I7U4P9"/>